<name>E1RD17_METP4</name>
<protein>
    <submittedName>
        <fullName evidence="1">Uncharacterized protein</fullName>
    </submittedName>
</protein>
<dbReference type="AlphaFoldDB" id="E1RD17"/>
<gene>
    <name evidence="1" type="ordered locus">Mpet_1151</name>
</gene>
<organism evidence="1 2">
    <name type="scientific">Methanolacinia petrolearia (strain DSM 11571 / OCM 486 / SEBR 4847)</name>
    <name type="common">Methanoplanus petrolearius</name>
    <dbReference type="NCBI Taxonomy" id="679926"/>
    <lineage>
        <taxon>Archaea</taxon>
        <taxon>Methanobacteriati</taxon>
        <taxon>Methanobacteriota</taxon>
        <taxon>Stenosarchaea group</taxon>
        <taxon>Methanomicrobia</taxon>
        <taxon>Methanomicrobiales</taxon>
        <taxon>Methanomicrobiaceae</taxon>
        <taxon>Methanolacinia</taxon>
    </lineage>
</organism>
<dbReference type="OrthoDB" id="111311at2157"/>
<sequence precursor="true">MKTGIILIVAIIITAAAICPAVAVSVEEIDTGSLDIPELEALNFSETPLGSLESLLTYSERLIKAAEELLDFIGSIFSMLGMENDTDVENLLNILDEGMNLTKI</sequence>
<evidence type="ECO:0000313" key="2">
    <source>
        <dbReference type="Proteomes" id="UP000006565"/>
    </source>
</evidence>
<evidence type="ECO:0000313" key="1">
    <source>
        <dbReference type="EMBL" id="ADN35917.1"/>
    </source>
</evidence>
<dbReference type="RefSeq" id="WP_013329095.1">
    <property type="nucleotide sequence ID" value="NC_014507.1"/>
</dbReference>
<reference evidence="1 2" key="1">
    <citation type="journal article" date="2010" name="Stand. Genomic Sci.">
        <title>Complete genome sequence of Methanoplanus petrolearius type strain (SEBR 4847).</title>
        <authorList>
            <person name="Brambilla E."/>
            <person name="Djao O.D."/>
            <person name="Daligault H."/>
            <person name="Lapidus A."/>
            <person name="Lucas S."/>
            <person name="Hammon N."/>
            <person name="Nolan M."/>
            <person name="Tice H."/>
            <person name="Cheng J.F."/>
            <person name="Han C."/>
            <person name="Tapia R."/>
            <person name="Goodwin L."/>
            <person name="Pitluck S."/>
            <person name="Liolios K."/>
            <person name="Ivanova N."/>
            <person name="Mavromatis K."/>
            <person name="Mikhailova N."/>
            <person name="Pati A."/>
            <person name="Chen A."/>
            <person name="Palaniappan K."/>
            <person name="Land M."/>
            <person name="Hauser L."/>
            <person name="Chang Y.J."/>
            <person name="Jeffries C.D."/>
            <person name="Rohde M."/>
            <person name="Spring S."/>
            <person name="Sikorski J."/>
            <person name="Goker M."/>
            <person name="Woyke T."/>
            <person name="Bristow J."/>
            <person name="Eisen J.A."/>
            <person name="Markowitz V."/>
            <person name="Hugenholtz P."/>
            <person name="Kyrpides N.C."/>
            <person name="Klenk H.P."/>
        </authorList>
    </citation>
    <scope>NUCLEOTIDE SEQUENCE [LARGE SCALE GENOMIC DNA]</scope>
    <source>
        <strain evidence="2">DSM 11571 / OCM 486 / SEBR 4847</strain>
    </source>
</reference>
<dbReference type="HOGENOM" id="CLU_2243883_0_0_2"/>
<keyword evidence="2" id="KW-1185">Reference proteome</keyword>
<dbReference type="KEGG" id="mpi:Mpet_1151"/>
<accession>E1RD17</accession>
<dbReference type="EMBL" id="CP002117">
    <property type="protein sequence ID" value="ADN35917.1"/>
    <property type="molecule type" value="Genomic_DNA"/>
</dbReference>
<dbReference type="GeneID" id="9743616"/>
<proteinExistence type="predicted"/>
<dbReference type="Proteomes" id="UP000006565">
    <property type="component" value="Chromosome"/>
</dbReference>